<accession>A0ABM9L145</accession>
<organism evidence="1 2">
    <name type="scientific">Ralstonia flatus</name>
    <dbReference type="NCBI Taxonomy" id="3058601"/>
    <lineage>
        <taxon>Bacteria</taxon>
        <taxon>Pseudomonadati</taxon>
        <taxon>Pseudomonadota</taxon>
        <taxon>Betaproteobacteria</taxon>
        <taxon>Burkholderiales</taxon>
        <taxon>Burkholderiaceae</taxon>
        <taxon>Ralstonia</taxon>
    </lineage>
</organism>
<comment type="caution">
    <text evidence="1">The sequence shown here is derived from an EMBL/GenBank/DDBJ whole genome shotgun (WGS) entry which is preliminary data.</text>
</comment>
<evidence type="ECO:0000313" key="1">
    <source>
        <dbReference type="EMBL" id="CAJ0893401.1"/>
    </source>
</evidence>
<dbReference type="Proteomes" id="UP001189792">
    <property type="component" value="Unassembled WGS sequence"/>
</dbReference>
<protein>
    <submittedName>
        <fullName evidence="1">Uncharacterized protein</fullName>
    </submittedName>
</protein>
<name>A0ABM9L145_9RALS</name>
<reference evidence="1 2" key="1">
    <citation type="submission" date="2023-07" db="EMBL/GenBank/DDBJ databases">
        <authorList>
            <person name="Peeters C."/>
        </authorList>
    </citation>
    <scope>NUCLEOTIDE SEQUENCE [LARGE SCALE GENOMIC DNA]</scope>
    <source>
        <strain evidence="1 2">LMG 32965</strain>
    </source>
</reference>
<sequence length="148" mass="16095">MNMSFPINVDLRNDPAAALFRSRPVVLAVRFATSDGIIQTLEGPVRYQAGDALMTGPKGEHWPIARARFDATYVPANEGHAPDTDGLFAKRVREILARRQDTAFQVNIASGQTLSGRPGDWLVQYGPGDQAVVAADVFHTLYEPAANC</sequence>
<dbReference type="Pfam" id="PF14083">
    <property type="entry name" value="PGDYG"/>
    <property type="match status" value="1"/>
</dbReference>
<proteinExistence type="predicted"/>
<dbReference type="RefSeq" id="WP_206274079.1">
    <property type="nucleotide sequence ID" value="NZ_CAUDLI010000008.1"/>
</dbReference>
<keyword evidence="2" id="KW-1185">Reference proteome</keyword>
<dbReference type="EMBL" id="CAUDLI010000008">
    <property type="protein sequence ID" value="CAJ0893401.1"/>
    <property type="molecule type" value="Genomic_DNA"/>
</dbReference>
<dbReference type="InterPro" id="IPR025688">
    <property type="entry name" value="PGDYG_prot"/>
</dbReference>
<gene>
    <name evidence="1" type="ORF">R77564_03709</name>
</gene>
<evidence type="ECO:0000313" key="2">
    <source>
        <dbReference type="Proteomes" id="UP001189792"/>
    </source>
</evidence>